<feature type="compositionally biased region" description="Polar residues" evidence="1">
    <location>
        <begin position="129"/>
        <end position="140"/>
    </location>
</feature>
<comment type="caution">
    <text evidence="2">The sequence shown here is derived from an EMBL/GenBank/DDBJ whole genome shotgun (WGS) entry which is preliminary data.</text>
</comment>
<evidence type="ECO:0000313" key="2">
    <source>
        <dbReference type="EMBL" id="KAJ0973440.1"/>
    </source>
</evidence>
<dbReference type="PANTHER" id="PTHR33701:SF3">
    <property type="entry name" value="TRANSCRIPTIONAL REGULATOR ATRX"/>
    <property type="match status" value="1"/>
</dbReference>
<keyword evidence="3" id="KW-1185">Reference proteome</keyword>
<reference evidence="2" key="2">
    <citation type="journal article" date="2022" name="Hortic Res">
        <title>The genome of Dioscorea zingiberensis sheds light on the biosynthesis, origin and evolution of the medicinally important diosgenin saponins.</title>
        <authorList>
            <person name="Li Y."/>
            <person name="Tan C."/>
            <person name="Li Z."/>
            <person name="Guo J."/>
            <person name="Li S."/>
            <person name="Chen X."/>
            <person name="Wang C."/>
            <person name="Dai X."/>
            <person name="Yang H."/>
            <person name="Song W."/>
            <person name="Hou L."/>
            <person name="Xu J."/>
            <person name="Tong Z."/>
            <person name="Xu A."/>
            <person name="Yuan X."/>
            <person name="Wang W."/>
            <person name="Yang Q."/>
            <person name="Chen L."/>
            <person name="Sun Z."/>
            <person name="Wang K."/>
            <person name="Pan B."/>
            <person name="Chen J."/>
            <person name="Bao Y."/>
            <person name="Liu F."/>
            <person name="Qi X."/>
            <person name="Gang D.R."/>
            <person name="Wen J."/>
            <person name="Li J."/>
        </authorList>
    </citation>
    <scope>NUCLEOTIDE SEQUENCE</scope>
    <source>
        <strain evidence="2">Dzin_1.0</strain>
    </source>
</reference>
<feature type="region of interest" description="Disordered" evidence="1">
    <location>
        <begin position="424"/>
        <end position="446"/>
    </location>
</feature>
<feature type="compositionally biased region" description="Basic and acidic residues" evidence="1">
    <location>
        <begin position="192"/>
        <end position="204"/>
    </location>
</feature>
<name>A0A9D5HEK2_9LILI</name>
<dbReference type="AlphaFoldDB" id="A0A9D5HEK2"/>
<gene>
    <name evidence="2" type="ORF">J5N97_021399</name>
</gene>
<dbReference type="OrthoDB" id="1939754at2759"/>
<dbReference type="PANTHER" id="PTHR33701">
    <property type="entry name" value="TRANSMEMBRANE PROTEIN"/>
    <property type="match status" value="1"/>
</dbReference>
<proteinExistence type="predicted"/>
<feature type="compositionally biased region" description="Low complexity" evidence="1">
    <location>
        <begin position="428"/>
        <end position="442"/>
    </location>
</feature>
<feature type="compositionally biased region" description="Basic residues" evidence="1">
    <location>
        <begin position="141"/>
        <end position="154"/>
    </location>
</feature>
<organism evidence="2 3">
    <name type="scientific">Dioscorea zingiberensis</name>
    <dbReference type="NCBI Taxonomy" id="325984"/>
    <lineage>
        <taxon>Eukaryota</taxon>
        <taxon>Viridiplantae</taxon>
        <taxon>Streptophyta</taxon>
        <taxon>Embryophyta</taxon>
        <taxon>Tracheophyta</taxon>
        <taxon>Spermatophyta</taxon>
        <taxon>Magnoliopsida</taxon>
        <taxon>Liliopsida</taxon>
        <taxon>Dioscoreales</taxon>
        <taxon>Dioscoreaceae</taxon>
        <taxon>Dioscorea</taxon>
    </lineage>
</organism>
<feature type="compositionally biased region" description="Low complexity" evidence="1">
    <location>
        <begin position="110"/>
        <end position="127"/>
    </location>
</feature>
<protein>
    <submittedName>
        <fullName evidence="2">Uncharacterized protein</fullName>
    </submittedName>
</protein>
<sequence length="652" mass="72645">MGDSTAMTIEFLRARLLSERSVSRTSRQRADQLAQRVMELEDQLRIIGIQRRKAEKAAAEVLAILECQGVGGDFSEVISSSSEHDEDCDKWEENGSSQKGDEASRVSTMEGRLSGSEVEGSVSQGRSLSWKSRSDSPNSRQKMRLKQLKPRPRRSSLFSRIESSGKLELGKSCRRIKRRDTGSANEAEDEADKTILDANEKREVSWPNQSDDQAEETSKDRVEKAINGALVSLSLDDVNKETSTGFHGDGGDRDDDIGKVIEKEDLLIDWYQAEETAQREWEEKYNARKSYIMSSSETSQPAIAEMVSKSEESGAQDPKEANLGYNHIFSITEPAVQDLPDDQRVHGMIPEKSTPNQETVAVGLSNGSVSPDLEASTLASHTDTLAEQQYNRSVAGDARTSSHEFSSPAKEKILKLGHVKLDEKSDSCSHSSSTWSPSSENSTVKVGNLDDSEIKRQLLQKPSDHLESVLNSLQRAKISLRQRIYSSPSRGEGLLATTLPTYSQDQVGNLDIPSGTGVLFRLPTDSFPQDDRSRPNFYGSGLSLTSTDTDVQFAISTNGYRQPISSYVEAGPRASSGHQFNDPHFMSSSNRYSLPTNLTTEAAPFHNRFMRTYPDARNEMLSRDQQYLYRTEMSWFDANTNKLRMKYRAHNS</sequence>
<dbReference type="Proteomes" id="UP001085076">
    <property type="component" value="Miscellaneous, Linkage group lg05"/>
</dbReference>
<reference evidence="2" key="1">
    <citation type="submission" date="2021-03" db="EMBL/GenBank/DDBJ databases">
        <authorList>
            <person name="Li Z."/>
            <person name="Yang C."/>
        </authorList>
    </citation>
    <scope>NUCLEOTIDE SEQUENCE</scope>
    <source>
        <strain evidence="2">Dzin_1.0</strain>
        <tissue evidence="2">Leaf</tissue>
    </source>
</reference>
<dbReference type="EMBL" id="JAGGNH010000005">
    <property type="protein sequence ID" value="KAJ0973440.1"/>
    <property type="molecule type" value="Genomic_DNA"/>
</dbReference>
<accession>A0A9D5HEK2</accession>
<evidence type="ECO:0000256" key="1">
    <source>
        <dbReference type="SAM" id="MobiDB-lite"/>
    </source>
</evidence>
<feature type="region of interest" description="Disordered" evidence="1">
    <location>
        <begin position="76"/>
        <end position="161"/>
    </location>
</feature>
<feature type="region of interest" description="Disordered" evidence="1">
    <location>
        <begin position="173"/>
        <end position="222"/>
    </location>
</feature>
<evidence type="ECO:0000313" key="3">
    <source>
        <dbReference type="Proteomes" id="UP001085076"/>
    </source>
</evidence>